<feature type="domain" description="HTH araC/xylS-type" evidence="4">
    <location>
        <begin position="244"/>
        <end position="341"/>
    </location>
</feature>
<reference evidence="5 6" key="1">
    <citation type="submission" date="2020-05" db="EMBL/GenBank/DDBJ databases">
        <title>Characterization of novel class B3 metallo-beta-lactamase from novel Pseudomonas species.</title>
        <authorList>
            <person name="Yamada K."/>
            <person name="Aoki K."/>
            <person name="Ishii Y."/>
        </authorList>
    </citation>
    <scope>NUCLEOTIDE SEQUENCE [LARGE SCALE GENOMIC DNA]</scope>
    <source>
        <strain evidence="5 6">TUM18999</strain>
    </source>
</reference>
<evidence type="ECO:0000256" key="1">
    <source>
        <dbReference type="ARBA" id="ARBA00023015"/>
    </source>
</evidence>
<evidence type="ECO:0000256" key="3">
    <source>
        <dbReference type="ARBA" id="ARBA00023163"/>
    </source>
</evidence>
<keyword evidence="3" id="KW-0804">Transcription</keyword>
<dbReference type="SMART" id="SM00342">
    <property type="entry name" value="HTH_ARAC"/>
    <property type="match status" value="1"/>
</dbReference>
<dbReference type="GO" id="GO:0003700">
    <property type="term" value="F:DNA-binding transcription factor activity"/>
    <property type="evidence" value="ECO:0007669"/>
    <property type="project" value="InterPro"/>
</dbReference>
<keyword evidence="2" id="KW-0238">DNA-binding</keyword>
<gene>
    <name evidence="5" type="ORF">TUM18999_10160</name>
</gene>
<dbReference type="GO" id="GO:0000976">
    <property type="term" value="F:transcription cis-regulatory region binding"/>
    <property type="evidence" value="ECO:0007669"/>
    <property type="project" value="TreeGrafter"/>
</dbReference>
<name>A0A6J4E0D4_9PSED</name>
<dbReference type="PROSITE" id="PS01124">
    <property type="entry name" value="HTH_ARAC_FAMILY_2"/>
    <property type="match status" value="1"/>
</dbReference>
<dbReference type="InterPro" id="IPR009057">
    <property type="entry name" value="Homeodomain-like_sf"/>
</dbReference>
<dbReference type="PANTHER" id="PTHR47894">
    <property type="entry name" value="HTH-TYPE TRANSCRIPTIONAL REGULATOR GADX"/>
    <property type="match status" value="1"/>
</dbReference>
<evidence type="ECO:0000259" key="4">
    <source>
        <dbReference type="PROSITE" id="PS01124"/>
    </source>
</evidence>
<accession>A0A6J4E0D4</accession>
<evidence type="ECO:0000313" key="6">
    <source>
        <dbReference type="Proteomes" id="UP000509383"/>
    </source>
</evidence>
<evidence type="ECO:0000256" key="2">
    <source>
        <dbReference type="ARBA" id="ARBA00023125"/>
    </source>
</evidence>
<dbReference type="InterPro" id="IPR032687">
    <property type="entry name" value="AraC-type_N"/>
</dbReference>
<protein>
    <submittedName>
        <fullName evidence="5">Transcriptional regulator</fullName>
    </submittedName>
</protein>
<dbReference type="PANTHER" id="PTHR47894:SF1">
    <property type="entry name" value="HTH-TYPE TRANSCRIPTIONAL REGULATOR VQSM"/>
    <property type="match status" value="1"/>
</dbReference>
<dbReference type="InterPro" id="IPR018060">
    <property type="entry name" value="HTH_AraC"/>
</dbReference>
<evidence type="ECO:0000313" key="5">
    <source>
        <dbReference type="EMBL" id="BCG22825.1"/>
    </source>
</evidence>
<keyword evidence="1" id="KW-0805">Transcription regulation</keyword>
<dbReference type="SUPFAM" id="SSF46689">
    <property type="entry name" value="Homeodomain-like"/>
    <property type="match status" value="1"/>
</dbReference>
<dbReference type="KEGG" id="ptw:TUM18999_10160"/>
<dbReference type="EMBL" id="AP023189">
    <property type="protein sequence ID" value="BCG22825.1"/>
    <property type="molecule type" value="Genomic_DNA"/>
</dbReference>
<proteinExistence type="predicted"/>
<dbReference type="GO" id="GO:0005829">
    <property type="term" value="C:cytosol"/>
    <property type="evidence" value="ECO:0007669"/>
    <property type="project" value="TreeGrafter"/>
</dbReference>
<organism evidence="5 6">
    <name type="scientific">Pseudomonas tohonis</name>
    <dbReference type="NCBI Taxonomy" id="2725477"/>
    <lineage>
        <taxon>Bacteria</taxon>
        <taxon>Pseudomonadati</taxon>
        <taxon>Pseudomonadota</taxon>
        <taxon>Gammaproteobacteria</taxon>
        <taxon>Pseudomonadales</taxon>
        <taxon>Pseudomonadaceae</taxon>
        <taxon>Pseudomonas</taxon>
    </lineage>
</organism>
<dbReference type="Pfam" id="PF12833">
    <property type="entry name" value="HTH_18"/>
    <property type="match status" value="1"/>
</dbReference>
<dbReference type="Proteomes" id="UP000509383">
    <property type="component" value="Chromosome"/>
</dbReference>
<sequence length="347" mass="38166">MEGCPVDWRQNRALTGVRYLLETAQAEGVEAASCLIGSAISSETLQQRNAQIEAWQELAVIRNLLEHAGRPGLGFAAGQRYHLTSLGLLGFTMLASRTLGEAFATFSRFQLLALTLCPARIEVERRGSWLLFDASVLPQDARAFVIERGLSACLGVACELLQRPLAPLAIEMTSSAPADLAALQGEFAYPVQFEAGRNGILFSNADLTFTLPQAHISAHSEGEQLCERLCTEISHSLVKAPTARLVQQVLIRDSATLLSSRMVAQRLGLSERTLLRRLASEGHSFQQLNEQIKQRLAERLLSDSRLDLTSIAQRLGYAEAASFSRAFSRWTNSPPGKWRCHAHLREA</sequence>
<dbReference type="AlphaFoldDB" id="A0A6J4E0D4"/>
<dbReference type="Gene3D" id="1.10.10.60">
    <property type="entry name" value="Homeodomain-like"/>
    <property type="match status" value="1"/>
</dbReference>
<dbReference type="Pfam" id="PF12625">
    <property type="entry name" value="Arabinose_bd"/>
    <property type="match status" value="1"/>
</dbReference>